<dbReference type="Proteomes" id="UP000321954">
    <property type="component" value="Chromosome"/>
</dbReference>
<dbReference type="RefSeq" id="WP_146831754.1">
    <property type="nucleotide sequence ID" value="NZ_CP042476.1"/>
</dbReference>
<accession>A0A5B8YHA9</accession>
<feature type="signal peptide" evidence="1">
    <location>
        <begin position="1"/>
        <end position="25"/>
    </location>
</feature>
<protein>
    <recommendedName>
        <fullName evidence="4">Secreted protein</fullName>
    </recommendedName>
</protein>
<evidence type="ECO:0008006" key="4">
    <source>
        <dbReference type="Google" id="ProtNLM"/>
    </source>
</evidence>
<feature type="chain" id="PRO_5022949779" description="Secreted protein" evidence="1">
    <location>
        <begin position="26"/>
        <end position="138"/>
    </location>
</feature>
<sequence>MKKAFHNIVSVSMALLVLFSTSSFTVDKHFCGSILMDMAIFSEAESCGMEMHEHSDTTEDSVDQEFCCENQKIAIEGQDELKASYNSLDFDQQLFLATFTYSYINLFKGLPLQASPYKNYTPPLLVSDIQVLDQVFLI</sequence>
<name>A0A5B8YHA9_9FLAO</name>
<evidence type="ECO:0000256" key="1">
    <source>
        <dbReference type="SAM" id="SignalP"/>
    </source>
</evidence>
<dbReference type="OrthoDB" id="1493875at2"/>
<evidence type="ECO:0000313" key="2">
    <source>
        <dbReference type="EMBL" id="QED37164.1"/>
    </source>
</evidence>
<keyword evidence="3" id="KW-1185">Reference proteome</keyword>
<evidence type="ECO:0000313" key="3">
    <source>
        <dbReference type="Proteomes" id="UP000321954"/>
    </source>
</evidence>
<dbReference type="AlphaFoldDB" id="A0A5B8YHA9"/>
<dbReference type="EMBL" id="CP042476">
    <property type="protein sequence ID" value="QED37164.1"/>
    <property type="molecule type" value="Genomic_DNA"/>
</dbReference>
<dbReference type="InterPro" id="IPR058512">
    <property type="entry name" value="DUF8199"/>
</dbReference>
<dbReference type="NCBIfam" id="NF047658">
    <property type="entry name" value="HYC_CC_PP"/>
    <property type="match status" value="1"/>
</dbReference>
<keyword evidence="1" id="KW-0732">Signal</keyword>
<proteinExistence type="predicted"/>
<dbReference type="Pfam" id="PF26622">
    <property type="entry name" value="DUF8199"/>
    <property type="match status" value="1"/>
</dbReference>
<organism evidence="2 3">
    <name type="scientific">Antarcticibacterium arcticum</name>
    <dbReference type="NCBI Taxonomy" id="2585771"/>
    <lineage>
        <taxon>Bacteria</taxon>
        <taxon>Pseudomonadati</taxon>
        <taxon>Bacteroidota</taxon>
        <taxon>Flavobacteriia</taxon>
        <taxon>Flavobacteriales</taxon>
        <taxon>Flavobacteriaceae</taxon>
        <taxon>Antarcticibacterium</taxon>
    </lineage>
</organism>
<dbReference type="InterPro" id="IPR058060">
    <property type="entry name" value="HYC_CC_PP"/>
</dbReference>
<reference evidence="2 3" key="1">
    <citation type="submission" date="2019-08" db="EMBL/GenBank/DDBJ databases">
        <title>Antarcticibacterium arcticum sp. nov., a bacterium isolated from marine sediment of the Canadian Beaufort Sea.</title>
        <authorList>
            <person name="Lee Y.M."/>
            <person name="Baek K."/>
            <person name="Lee D.-H."/>
            <person name="Shin S.C."/>
            <person name="Jin Y.K."/>
            <person name="Park Y."/>
        </authorList>
    </citation>
    <scope>NUCLEOTIDE SEQUENCE [LARGE SCALE GENOMIC DNA]</scope>
    <source>
        <strain evidence="2 3">PAMC 28998</strain>
    </source>
</reference>
<dbReference type="KEGG" id="anp:FK178_05325"/>
<gene>
    <name evidence="2" type="ORF">FK178_05325</name>
</gene>